<evidence type="ECO:0000313" key="2">
    <source>
        <dbReference type="EMBL" id="CAD8063095.1"/>
    </source>
</evidence>
<dbReference type="Proteomes" id="UP000688137">
    <property type="component" value="Unassembled WGS sequence"/>
</dbReference>
<reference evidence="2" key="1">
    <citation type="submission" date="2021-01" db="EMBL/GenBank/DDBJ databases">
        <authorList>
            <consortium name="Genoscope - CEA"/>
            <person name="William W."/>
        </authorList>
    </citation>
    <scope>NUCLEOTIDE SEQUENCE</scope>
</reference>
<dbReference type="EMBL" id="CAJJDM010000033">
    <property type="protein sequence ID" value="CAD8063095.1"/>
    <property type="molecule type" value="Genomic_DNA"/>
</dbReference>
<sequence length="207" mass="25271">METESKIQQKFLNLRQVAPPILGSIHYNKSPNLEQLDQLAQISVKRRMKSNDPQKTEPTYRDIHKNISKQKEEINKIKKTKQPSLPYLPKKQKEFYNKWYIPYDQRYVQKPDFMLQKYEDELHFYKNMHNMYVQYNPFDQNLPEDLMKKIGNKERTEALKEILKGQKQIIEFKRSLEKEKQRVPEFIKQLMEAENKNQKQKQQFQYQ</sequence>
<evidence type="ECO:0000256" key="1">
    <source>
        <dbReference type="SAM" id="Coils"/>
    </source>
</evidence>
<protein>
    <submittedName>
        <fullName evidence="2">Uncharacterized protein</fullName>
    </submittedName>
</protein>
<gene>
    <name evidence="2" type="ORF">PPRIM_AZ9-3.1.T0340147</name>
</gene>
<keyword evidence="1" id="KW-0175">Coiled coil</keyword>
<comment type="caution">
    <text evidence="2">The sequence shown here is derived from an EMBL/GenBank/DDBJ whole genome shotgun (WGS) entry which is preliminary data.</text>
</comment>
<organism evidence="2 3">
    <name type="scientific">Paramecium primaurelia</name>
    <dbReference type="NCBI Taxonomy" id="5886"/>
    <lineage>
        <taxon>Eukaryota</taxon>
        <taxon>Sar</taxon>
        <taxon>Alveolata</taxon>
        <taxon>Ciliophora</taxon>
        <taxon>Intramacronucleata</taxon>
        <taxon>Oligohymenophorea</taxon>
        <taxon>Peniculida</taxon>
        <taxon>Parameciidae</taxon>
        <taxon>Paramecium</taxon>
    </lineage>
</organism>
<proteinExistence type="predicted"/>
<dbReference type="OMA" id="DQRYVQK"/>
<keyword evidence="3" id="KW-1185">Reference proteome</keyword>
<dbReference type="AlphaFoldDB" id="A0A8S1LA89"/>
<feature type="coiled-coil region" evidence="1">
    <location>
        <begin position="176"/>
        <end position="203"/>
    </location>
</feature>
<accession>A0A8S1LA89</accession>
<name>A0A8S1LA89_PARPR</name>
<evidence type="ECO:0000313" key="3">
    <source>
        <dbReference type="Proteomes" id="UP000688137"/>
    </source>
</evidence>